<organism evidence="1 2">
    <name type="scientific">Saccharibacillus sacchari</name>
    <dbReference type="NCBI Taxonomy" id="456493"/>
    <lineage>
        <taxon>Bacteria</taxon>
        <taxon>Bacillati</taxon>
        <taxon>Bacillota</taxon>
        <taxon>Bacilli</taxon>
        <taxon>Bacillales</taxon>
        <taxon>Paenibacillaceae</taxon>
        <taxon>Saccharibacillus</taxon>
    </lineage>
</organism>
<name>A0ACC6PHJ6_9BACL</name>
<dbReference type="EMBL" id="JBBKAR010000053">
    <property type="protein sequence ID" value="MEJ8306386.1"/>
    <property type="molecule type" value="Genomic_DNA"/>
</dbReference>
<comment type="caution">
    <text evidence="1">The sequence shown here is derived from an EMBL/GenBank/DDBJ whole genome shotgun (WGS) entry which is preliminary data.</text>
</comment>
<reference evidence="1" key="1">
    <citation type="submission" date="2024-03" db="EMBL/GenBank/DDBJ databases">
        <title>Whole genome sequecning of epiphytes from Marcgravia umbellata leaves.</title>
        <authorList>
            <person name="Kumar G."/>
            <person name="Savka M.A."/>
        </authorList>
    </citation>
    <scope>NUCLEOTIDE SEQUENCE</scope>
    <source>
        <strain evidence="1">RIT_BL5</strain>
    </source>
</reference>
<gene>
    <name evidence="1" type="ORF">WKI47_20975</name>
</gene>
<evidence type="ECO:0000313" key="1">
    <source>
        <dbReference type="EMBL" id="MEJ8306386.1"/>
    </source>
</evidence>
<protein>
    <submittedName>
        <fullName evidence="1">Beta-galactosidase</fullName>
    </submittedName>
</protein>
<sequence>MAAQQQKVYERVRMGVDYYPEHWEESMWEKDAALMKQSGVALVRVGEFAWSRMEPREGEFDLGWLDRAIDLFGRYGIDVVIGTPTHTPPRWLTDKYPDVLPITPGGGVYQPGVRGHRCFNSRSLRKFGERIVEKLAERYAGHPAVIGWQTDNEFGMLDSQSPQAAEDFRDWAYRKYGTLDKLNREWGTVVWSGEYSDWSELTPPLGGSPFQNPSFLLDFARFQWETVADFQAGQIAAIRRHCPGHFITHNFHTYPQRLDLYTVGNDLDFASFDYYPNTSPDKAATSPYSGALSLDVTRGIKRKNFWIMEQLSGSPGAWMPMWRMPQPGYIRAYVWQAIARGADTVVHFRWRSANIGAEQFWHGLIDHSNVPGRRLAEFARTSEEVRRLAPLLEGTSPDAEVAILMSHEQLEALRVQKQTDNFDYYENLKTYHRALTKLGIACDVIDWRQPLEGYRVVVAPHLYLLDDEAAERLSRFAADGGTLVTTARTGVKNMNNVCVMQPLPGLLADCAGVTVSEYDPLGSDVVRLDDAEGEQFACSQWADILDPAEDGRTEVLARYGGSVFFAGEAAVTRHPFGRGETYYLGTHPEEAYLRSLLLRIAQDRGVAHTEGLPAGVQVSVRGGDSGAYLFVLNLGREPRRVKLTGEYAEAARGEGLLSGKRHHGAEIELEPYGVEIFLLKNRTEQE</sequence>
<dbReference type="Proteomes" id="UP001380953">
    <property type="component" value="Unassembled WGS sequence"/>
</dbReference>
<evidence type="ECO:0000313" key="2">
    <source>
        <dbReference type="Proteomes" id="UP001380953"/>
    </source>
</evidence>
<keyword evidence="2" id="KW-1185">Reference proteome</keyword>
<accession>A0ACC6PHJ6</accession>
<proteinExistence type="predicted"/>